<protein>
    <submittedName>
        <fullName evidence="3">CUB domain containing protein 1</fullName>
    </submittedName>
</protein>
<keyword evidence="4" id="KW-1185">Reference proteome</keyword>
<feature type="domain" description="CDCP1 second and fifth CUB" evidence="2">
    <location>
        <begin position="226"/>
        <end position="314"/>
    </location>
</feature>
<evidence type="ECO:0000313" key="3">
    <source>
        <dbReference type="EMBL" id="KAK1880018.1"/>
    </source>
</evidence>
<evidence type="ECO:0000313" key="4">
    <source>
        <dbReference type="Proteomes" id="UP001228049"/>
    </source>
</evidence>
<dbReference type="Pfam" id="PF23668">
    <property type="entry name" value="CUB_CDCP1_2"/>
    <property type="match status" value="1"/>
</dbReference>
<reference evidence="3" key="1">
    <citation type="submission" date="2023-04" db="EMBL/GenBank/DDBJ databases">
        <title>Chromosome-level genome of Chaenocephalus aceratus.</title>
        <authorList>
            <person name="Park H."/>
        </authorList>
    </citation>
    <scope>NUCLEOTIDE SEQUENCE</scope>
    <source>
        <strain evidence="3">DE</strain>
        <tissue evidence="3">Muscle</tissue>
    </source>
</reference>
<dbReference type="PANTHER" id="PTHR14477:SF1">
    <property type="entry name" value="CUB DOMAIN-CONTAINING PROTEIN 1"/>
    <property type="match status" value="1"/>
</dbReference>
<feature type="domain" description="CDCP1 third and sixth CUB" evidence="1">
    <location>
        <begin position="331"/>
        <end position="398"/>
    </location>
</feature>
<gene>
    <name evidence="3" type="ORF">KUDE01_025547</name>
</gene>
<organism evidence="3 4">
    <name type="scientific">Dissostichus eleginoides</name>
    <name type="common">Patagonian toothfish</name>
    <name type="synonym">Dissostichus amissus</name>
    <dbReference type="NCBI Taxonomy" id="100907"/>
    <lineage>
        <taxon>Eukaryota</taxon>
        <taxon>Metazoa</taxon>
        <taxon>Chordata</taxon>
        <taxon>Craniata</taxon>
        <taxon>Vertebrata</taxon>
        <taxon>Euteleostomi</taxon>
        <taxon>Actinopterygii</taxon>
        <taxon>Neopterygii</taxon>
        <taxon>Teleostei</taxon>
        <taxon>Neoteleostei</taxon>
        <taxon>Acanthomorphata</taxon>
        <taxon>Eupercaria</taxon>
        <taxon>Perciformes</taxon>
        <taxon>Notothenioidei</taxon>
        <taxon>Nototheniidae</taxon>
        <taxon>Dissostichus</taxon>
    </lineage>
</organism>
<dbReference type="InterPro" id="IPR038811">
    <property type="entry name" value="CDCP1"/>
</dbReference>
<name>A0AAD9BCD0_DISEL</name>
<accession>A0AAD9BCD0</accession>
<dbReference type="Pfam" id="PF23665">
    <property type="entry name" value="CDCP1_CUB_6"/>
    <property type="match status" value="2"/>
</dbReference>
<dbReference type="AlphaFoldDB" id="A0AAD9BCD0"/>
<comment type="caution">
    <text evidence="3">The sequence shown here is derived from an EMBL/GenBank/DDBJ whole genome shotgun (WGS) entry which is preliminary data.</text>
</comment>
<dbReference type="PANTHER" id="PTHR14477">
    <property type="entry name" value="CUB DOMAIN-CONTAINING PROTEIN 1"/>
    <property type="match status" value="1"/>
</dbReference>
<dbReference type="InterPro" id="IPR056266">
    <property type="entry name" value="CDCP1_CUB_3rd_6th"/>
</dbReference>
<dbReference type="InterPro" id="IPR056269">
    <property type="entry name" value="CUB_CDCP1_2nd_5th"/>
</dbReference>
<evidence type="ECO:0000259" key="1">
    <source>
        <dbReference type="Pfam" id="PF23665"/>
    </source>
</evidence>
<proteinExistence type="predicted"/>
<dbReference type="Proteomes" id="UP001228049">
    <property type="component" value="Unassembled WGS sequence"/>
</dbReference>
<sequence>MSLQVPGDRKLDPIDFKLNVGPETSMVAIVKVNLPRGASETNFISANYPRDFPDEQHMQWDFTVPGMHNYTMHITDHTAPECLNNEVEVVYQKEGKKGTKVSLTDPQPQHQQGNFNMVLKNCETNQTLEGLSLNYRVSVMRSGHPVLCAVDLTKHTGVSLQIEKVGSDPYCEMSVNSKVEKKIIVAAGTKASLSFLDCPNEDVRLTASTVIECQNVTSCPTTLLTVPKLDSCLPMPLHSFTWHLSAPQDRTVELESPTGSLRQSLPGQECNKSVSLHVAEGDGFPVGDFCAQGMIQKVQVQGNVSVTATGRDFSKTGGQFLNVSYSQDIPESIIYRVSPKELPPTPLATPNWPQGMKPMSTVAWIVTVPSGYEAHVHFVNISQPKCKDRHTSIKKKSMLGLYCFITKKKKQDKMNIESSIYMSKGNMFRPSDRHFTKTRSDNESHVYDSIDESRVYGHLLGDVSYADSMQDHYNGVQTDSYKTFTGPTDAQLPVIKEPDHEPEMNQFNSFLDPSQSFLPPRPRTPINRQDSIGFEDRRMVDNELYTFKSTGDITTIRLSGVDMDSQPPIILEDSL</sequence>
<dbReference type="EMBL" id="JASDAP010000025">
    <property type="protein sequence ID" value="KAK1880018.1"/>
    <property type="molecule type" value="Genomic_DNA"/>
</dbReference>
<evidence type="ECO:0000259" key="2">
    <source>
        <dbReference type="Pfam" id="PF23668"/>
    </source>
</evidence>
<feature type="domain" description="CDCP1 third and sixth CUB" evidence="1">
    <location>
        <begin position="30"/>
        <end position="127"/>
    </location>
</feature>